<dbReference type="Pfam" id="PF07690">
    <property type="entry name" value="MFS_1"/>
    <property type="match status" value="1"/>
</dbReference>
<dbReference type="GO" id="GO:0005886">
    <property type="term" value="C:plasma membrane"/>
    <property type="evidence" value="ECO:0007669"/>
    <property type="project" value="TreeGrafter"/>
</dbReference>
<keyword evidence="5" id="KW-1185">Reference proteome</keyword>
<feature type="transmembrane region" description="Helical" evidence="3">
    <location>
        <begin position="194"/>
        <end position="212"/>
    </location>
</feature>
<dbReference type="GO" id="GO:0008643">
    <property type="term" value="P:carbohydrate transport"/>
    <property type="evidence" value="ECO:0007669"/>
    <property type="project" value="InterPro"/>
</dbReference>
<feature type="transmembrane region" description="Helical" evidence="3">
    <location>
        <begin position="716"/>
        <end position="740"/>
    </location>
</feature>
<protein>
    <recommendedName>
        <fullName evidence="6">Major facilitator superfamily domain-containing protein 12</fullName>
    </recommendedName>
</protein>
<keyword evidence="3" id="KW-0812">Transmembrane</keyword>
<feature type="region of interest" description="Disordered" evidence="2">
    <location>
        <begin position="1139"/>
        <end position="1203"/>
    </location>
</feature>
<comment type="similarity">
    <text evidence="1">Belongs to the major facilitator superfamily.</text>
</comment>
<feature type="transmembrane region" description="Helical" evidence="3">
    <location>
        <begin position="792"/>
        <end position="811"/>
    </location>
</feature>
<feature type="transmembrane region" description="Helical" evidence="3">
    <location>
        <begin position="1355"/>
        <end position="1374"/>
    </location>
</feature>
<feature type="transmembrane region" description="Helical" evidence="3">
    <location>
        <begin position="606"/>
        <end position="624"/>
    </location>
</feature>
<feature type="transmembrane region" description="Helical" evidence="3">
    <location>
        <begin position="823"/>
        <end position="841"/>
    </location>
</feature>
<dbReference type="InterPro" id="IPR036259">
    <property type="entry name" value="MFS_trans_sf"/>
</dbReference>
<dbReference type="Proteomes" id="UP001159428">
    <property type="component" value="Unassembled WGS sequence"/>
</dbReference>
<dbReference type="PANTHER" id="PTHR11328:SF28">
    <property type="entry name" value="MAJOR FACILITATOR SUPERFAMILY DOMAIN-CONTAINING PROTEIN 12"/>
    <property type="match status" value="1"/>
</dbReference>
<reference evidence="4 5" key="1">
    <citation type="submission" date="2022-05" db="EMBL/GenBank/DDBJ databases">
        <authorList>
            <consortium name="Genoscope - CEA"/>
            <person name="William W."/>
        </authorList>
    </citation>
    <scope>NUCLEOTIDE SEQUENCE [LARGE SCALE GENOMIC DNA]</scope>
</reference>
<gene>
    <name evidence="4" type="ORF">PMEA_00010632</name>
</gene>
<dbReference type="PANTHER" id="PTHR11328">
    <property type="entry name" value="MAJOR FACILITATOR SUPERFAMILY DOMAIN-CONTAINING PROTEIN"/>
    <property type="match status" value="1"/>
</dbReference>
<dbReference type="InterPro" id="IPR011701">
    <property type="entry name" value="MFS"/>
</dbReference>
<keyword evidence="3" id="KW-1133">Transmembrane helix</keyword>
<sequence>MRTREMLLCAAGSIFNDLCRCMFLFCLLFFMEVVELSAADTGLIILIGQIVDSLTSVISGYLGDMVKVPVLSQKIGMRKSWHLMATVFMGIVVPLCVNRCILCSGSHQTWLPTVYYGFLYSLYNMCFSVVEINHLAFITTSAVSVEELTDLSAIRTMFSFLSGIYIYVIAWGLFGQDNTDTLGPESLPDFVHLSWIATGTGLFFAAIFHIGTKEPQICQSKENATTDLTTFVNCLFCFFFAQDSRRTSLAFKFTNMVMASTEYEEHQNEMDGCGETKSHEVRVRKRSLLQKFAVAMFADGKTDLEVQHFDNERKKSLRTLDFDDILLRLQHEEHEQPTCFGAMENQVKMDGIDDDHATDEESWNAKQEEIKNITDKDMWKMTNSVAPKTSFCTVFKQRKHGMVLFPDDCKFGLSNSGFEDDGGDDDKKESLRGTSIKKQKKSVTFDPSGFLEMPSMNGTERHGLNLDHKPDNKTILDESTQDFPKRHVRKIERIEGCDGTNNSLTSADNLDLHGIPVQSTSSTSEGRRPKGIKNWLKDPNVYTLAIIFTCTRLAEDSVYSYLPLFLTERLSFPKAATAYFPLVLLTSGSLASSTCKKLKGKIGSKWSYLLASLLVMGGAVWSYFQTFSTRQSTYAPVVMIGSGLSIMYVMALVFITELIGENKETSGSVFSIITVIARVSSGVLIIGIQEFYPEERECGVPRPRSLVFTMRTREMLLCAAGSIFNDLCKYMFSFSLLFLMEVVELSAVDTGLIILIGQIVDALTSVICGYLGDMVKVPVLSQKIGMRKSWHLLATVFMGIVVPLCINRCILCGGRHQTWLPTVYYGFLYSLFNMCFSVVEINHLAFITTTAGSVEERTDLSAIRTMFSFLSGIYIYVIAWGLFGQDNSDTLGPQSLPDFVHLSWIVTGTGLFFAAIFHIGTKEPQKCQNKESATTDCTVRQEEKKILPFLFRYRSYKSLFLHSRRTSLAFKFTNMVMASTEYEEHQNEMDGNGETKSHELRVRKRSLLQKFAVAMFADGKTDLEVQHFDSERKKSLRTLDFDDILLRLQHEEHEQPACFGAMENPVTMDGIADDHSTDEESWNARQEEIKNTTEKGMWKMTISAAPKTSFCIVLKQRKHGMVLFPDDGKFGLSNSGFEDDGGADDKEESLCSTSVRKQRKSRTFDPSGFLEMPSMNGTERQELNLDHTPDNKTSLDESMQDFPKQPVRKIERIEGCDGTNNSLTSADKTDLLGLPVQSTSSLSEGRRPRGIKNWLKDPKVYMVAIIFTCTRLAQDSVHSYLPLFLTERLSFPKAATAYFPLVLLTSSSLASSTCKKLKRKIGSKWSYLLASLLVMGGAVWSYFQTFSIRQSTYAPVVMIGSGVSIMYVMALVFITELIGENRETSGSVFSIITVIARISKGALIIGIQEFYPEERTSSNEAVSNYVRHVFVMAPGVLTLVGFLLVLFFQPSNFICKSKVSEDVEALHGQSSFDVQVNQCTSGVKATSGHSLDDSHNTSIVVVDSCSEDSKL</sequence>
<feature type="transmembrane region" description="Helical" evidence="3">
    <location>
        <begin position="902"/>
        <end position="920"/>
    </location>
</feature>
<evidence type="ECO:0000313" key="4">
    <source>
        <dbReference type="EMBL" id="CAH3034366.1"/>
    </source>
</evidence>
<evidence type="ECO:0000256" key="3">
    <source>
        <dbReference type="SAM" id="Phobius"/>
    </source>
</evidence>
<feature type="transmembrane region" description="Helical" evidence="3">
    <location>
        <begin position="862"/>
        <end position="882"/>
    </location>
</feature>
<comment type="caution">
    <text evidence="4">The sequence shown here is derived from an EMBL/GenBank/DDBJ whole genome shotgun (WGS) entry which is preliminary data.</text>
</comment>
<feature type="transmembrane region" description="Helical" evidence="3">
    <location>
        <begin position="83"/>
        <end position="102"/>
    </location>
</feature>
<feature type="transmembrane region" description="Helical" evidence="3">
    <location>
        <begin position="7"/>
        <end position="31"/>
    </location>
</feature>
<feature type="transmembrane region" description="Helical" evidence="3">
    <location>
        <begin position="43"/>
        <end position="62"/>
    </location>
</feature>
<evidence type="ECO:0008006" key="6">
    <source>
        <dbReference type="Google" id="ProtNLM"/>
    </source>
</evidence>
<dbReference type="InterPro" id="IPR039672">
    <property type="entry name" value="MFS_2"/>
</dbReference>
<feature type="region of interest" description="Disordered" evidence="2">
    <location>
        <begin position="417"/>
        <end position="476"/>
    </location>
</feature>
<feature type="compositionally biased region" description="Basic and acidic residues" evidence="2">
    <location>
        <begin position="459"/>
        <end position="476"/>
    </location>
</feature>
<accession>A0AAU9VP15</accession>
<feature type="transmembrane region" description="Helical" evidence="3">
    <location>
        <begin position="1325"/>
        <end position="1343"/>
    </location>
</feature>
<feature type="transmembrane region" description="Helical" evidence="3">
    <location>
        <begin position="157"/>
        <end position="174"/>
    </location>
</feature>
<feature type="transmembrane region" description="Helical" evidence="3">
    <location>
        <begin position="1386"/>
        <end position="1405"/>
    </location>
</feature>
<evidence type="ECO:0000256" key="2">
    <source>
        <dbReference type="SAM" id="MobiDB-lite"/>
    </source>
</evidence>
<feature type="transmembrane region" description="Helical" evidence="3">
    <location>
        <begin position="636"/>
        <end position="656"/>
    </location>
</feature>
<dbReference type="SUPFAM" id="SSF103473">
    <property type="entry name" value="MFS general substrate transporter"/>
    <property type="match status" value="4"/>
</dbReference>
<dbReference type="Gene3D" id="1.20.1250.20">
    <property type="entry name" value="MFS general substrate transporter like domains"/>
    <property type="match status" value="3"/>
</dbReference>
<dbReference type="GO" id="GO:0015293">
    <property type="term" value="F:symporter activity"/>
    <property type="evidence" value="ECO:0007669"/>
    <property type="project" value="InterPro"/>
</dbReference>
<evidence type="ECO:0000256" key="1">
    <source>
        <dbReference type="ARBA" id="ARBA00008335"/>
    </source>
</evidence>
<dbReference type="EMBL" id="CALNXJ010000002">
    <property type="protein sequence ID" value="CAH3034366.1"/>
    <property type="molecule type" value="Genomic_DNA"/>
</dbReference>
<organism evidence="4 5">
    <name type="scientific">Pocillopora meandrina</name>
    <dbReference type="NCBI Taxonomy" id="46732"/>
    <lineage>
        <taxon>Eukaryota</taxon>
        <taxon>Metazoa</taxon>
        <taxon>Cnidaria</taxon>
        <taxon>Anthozoa</taxon>
        <taxon>Hexacorallia</taxon>
        <taxon>Scleractinia</taxon>
        <taxon>Astrocoeniina</taxon>
        <taxon>Pocilloporidae</taxon>
        <taxon>Pocillopora</taxon>
    </lineage>
</organism>
<name>A0AAU9VP15_9CNID</name>
<feature type="transmembrane region" description="Helical" evidence="3">
    <location>
        <begin position="1425"/>
        <end position="1448"/>
    </location>
</feature>
<feature type="compositionally biased region" description="Basic and acidic residues" evidence="2">
    <location>
        <begin position="1179"/>
        <end position="1195"/>
    </location>
</feature>
<feature type="transmembrane region" description="Helical" evidence="3">
    <location>
        <begin position="752"/>
        <end position="771"/>
    </location>
</feature>
<evidence type="ECO:0000313" key="5">
    <source>
        <dbReference type="Proteomes" id="UP001159428"/>
    </source>
</evidence>
<proteinExistence type="inferred from homology"/>
<feature type="transmembrane region" description="Helical" evidence="3">
    <location>
        <begin position="122"/>
        <end position="145"/>
    </location>
</feature>
<dbReference type="Pfam" id="PF13347">
    <property type="entry name" value="MFS_2"/>
    <property type="match status" value="3"/>
</dbReference>
<keyword evidence="3" id="KW-0472">Membrane</keyword>